<dbReference type="PROSITE" id="PS50937">
    <property type="entry name" value="HTH_MERR_2"/>
    <property type="match status" value="2"/>
</dbReference>
<organism evidence="6 7">
    <name type="scientific">Cohnella zeiphila</name>
    <dbReference type="NCBI Taxonomy" id="2761120"/>
    <lineage>
        <taxon>Bacteria</taxon>
        <taxon>Bacillati</taxon>
        <taxon>Bacillota</taxon>
        <taxon>Bacilli</taxon>
        <taxon>Bacillales</taxon>
        <taxon>Paenibacillaceae</taxon>
        <taxon>Cohnella</taxon>
    </lineage>
</organism>
<dbReference type="PANTHER" id="PTHR30204">
    <property type="entry name" value="REDOX-CYCLING DRUG-SENSING TRANSCRIPTIONAL ACTIVATOR SOXR"/>
    <property type="match status" value="1"/>
</dbReference>
<name>A0A7X0STD0_9BACL</name>
<dbReference type="Pfam" id="PF00376">
    <property type="entry name" value="MerR"/>
    <property type="match status" value="1"/>
</dbReference>
<dbReference type="SUPFAM" id="SSF46955">
    <property type="entry name" value="Putative DNA-binding domain"/>
    <property type="match status" value="2"/>
</dbReference>
<dbReference type="AlphaFoldDB" id="A0A7X0STD0"/>
<sequence>MRYYKPIEIARELGVSTSALRHYEAWGVVPAPERSASGYRQYTHVHFAYFRCLRSLFAGFGVSVACQALRHMSGGDPDAAFWLIGREQAQLQQERAAADQTVALLSDPQLPLAPSRKLKARMTIGEAAELTNVRTSAIRHWEREGLLIPERDPENGYRLFTPTHIRQILLIRTLRRTVYFLDHIKDLVRSLEHQNVEQARKVAKDALRRINERNRMQFEGVYELVALSHVLERP</sequence>
<keyword evidence="4" id="KW-0804">Transcription</keyword>
<evidence type="ECO:0000256" key="2">
    <source>
        <dbReference type="ARBA" id="ARBA00023015"/>
    </source>
</evidence>
<evidence type="ECO:0000256" key="4">
    <source>
        <dbReference type="ARBA" id="ARBA00023163"/>
    </source>
</evidence>
<feature type="domain" description="HTH merR-type" evidence="5">
    <location>
        <begin position="121"/>
        <end position="190"/>
    </location>
</feature>
<dbReference type="PANTHER" id="PTHR30204:SF69">
    <property type="entry name" value="MERR-FAMILY TRANSCRIPTIONAL REGULATOR"/>
    <property type="match status" value="1"/>
</dbReference>
<keyword evidence="3" id="KW-0238">DNA-binding</keyword>
<evidence type="ECO:0000259" key="5">
    <source>
        <dbReference type="PROSITE" id="PS50937"/>
    </source>
</evidence>
<reference evidence="6 7" key="1">
    <citation type="submission" date="2020-08" db="EMBL/GenBank/DDBJ databases">
        <title>Cohnella phylogeny.</title>
        <authorList>
            <person name="Dunlap C."/>
        </authorList>
    </citation>
    <scope>NUCLEOTIDE SEQUENCE [LARGE SCALE GENOMIC DNA]</scope>
    <source>
        <strain evidence="6 7">CBP 2801</strain>
    </source>
</reference>
<dbReference type="Pfam" id="PF13411">
    <property type="entry name" value="MerR_1"/>
    <property type="match status" value="1"/>
</dbReference>
<protein>
    <submittedName>
        <fullName evidence="6">MerR family transcriptional regulator</fullName>
    </submittedName>
</protein>
<evidence type="ECO:0000256" key="3">
    <source>
        <dbReference type="ARBA" id="ARBA00023125"/>
    </source>
</evidence>
<dbReference type="RefSeq" id="WP_185133295.1">
    <property type="nucleotide sequence ID" value="NZ_JACJVO010000052.1"/>
</dbReference>
<dbReference type="Gene3D" id="1.10.1660.10">
    <property type="match status" value="2"/>
</dbReference>
<keyword evidence="2" id="KW-0805">Transcription regulation</keyword>
<comment type="caution">
    <text evidence="6">The sequence shown here is derived from an EMBL/GenBank/DDBJ whole genome shotgun (WGS) entry which is preliminary data.</text>
</comment>
<dbReference type="SMART" id="SM00422">
    <property type="entry name" value="HTH_MERR"/>
    <property type="match status" value="2"/>
</dbReference>
<dbReference type="CDD" id="cd04773">
    <property type="entry name" value="HTH_TioE_rpt2"/>
    <property type="match status" value="1"/>
</dbReference>
<gene>
    <name evidence="6" type="ORF">H7C18_32495</name>
</gene>
<evidence type="ECO:0000313" key="7">
    <source>
        <dbReference type="Proteomes" id="UP000564644"/>
    </source>
</evidence>
<dbReference type="GO" id="GO:0003700">
    <property type="term" value="F:DNA-binding transcription factor activity"/>
    <property type="evidence" value="ECO:0007669"/>
    <property type="project" value="InterPro"/>
</dbReference>
<keyword evidence="7" id="KW-1185">Reference proteome</keyword>
<dbReference type="InterPro" id="IPR000551">
    <property type="entry name" value="MerR-type_HTH_dom"/>
</dbReference>
<evidence type="ECO:0000256" key="1">
    <source>
        <dbReference type="ARBA" id="ARBA00022491"/>
    </source>
</evidence>
<proteinExistence type="predicted"/>
<keyword evidence="1" id="KW-0678">Repressor</keyword>
<dbReference type="Proteomes" id="UP000564644">
    <property type="component" value="Unassembled WGS sequence"/>
</dbReference>
<accession>A0A7X0STD0</accession>
<evidence type="ECO:0000313" key="6">
    <source>
        <dbReference type="EMBL" id="MBB6735641.1"/>
    </source>
</evidence>
<feature type="domain" description="HTH merR-type" evidence="5">
    <location>
        <begin position="3"/>
        <end position="71"/>
    </location>
</feature>
<dbReference type="GO" id="GO:0003677">
    <property type="term" value="F:DNA binding"/>
    <property type="evidence" value="ECO:0007669"/>
    <property type="project" value="UniProtKB-KW"/>
</dbReference>
<dbReference type="InterPro" id="IPR009061">
    <property type="entry name" value="DNA-bd_dom_put_sf"/>
</dbReference>
<dbReference type="InterPro" id="IPR047057">
    <property type="entry name" value="MerR_fam"/>
</dbReference>
<dbReference type="EMBL" id="JACJVO010000052">
    <property type="protein sequence ID" value="MBB6735641.1"/>
    <property type="molecule type" value="Genomic_DNA"/>
</dbReference>